<keyword evidence="1" id="KW-0472">Membrane</keyword>
<reference evidence="3" key="1">
    <citation type="submission" date="2023-07" db="EMBL/GenBank/DDBJ databases">
        <title>A draft genome of Kazachstania heterogenica Y-27499.</title>
        <authorList>
            <person name="Donic C."/>
            <person name="Kralova J.S."/>
            <person name="Fidel L."/>
            <person name="Ben-Dor S."/>
            <person name="Jung S."/>
        </authorList>
    </citation>
    <scope>NUCLEOTIDE SEQUENCE [LARGE SCALE GENOMIC DNA]</scope>
    <source>
        <strain evidence="3">Y27499</strain>
    </source>
</reference>
<accession>A0AAN7ZS07</accession>
<keyword evidence="3" id="KW-1185">Reference proteome</keyword>
<sequence>MIYSTVGELIWLFKFRSWRKAIFSRTMLKDLNFINIIVTLHYKDNYEYALVLRNVSYSLFIMSLALSQCYVHCSNLFKKERPRNINRDNTSNNYNPDVVMTVSNRKSIISQIYSHLLLPIMYTSEFNMLLLNVQYSDFNDLLWLQLINKVILVLFIPIVLTCWKRQW</sequence>
<dbReference type="AlphaFoldDB" id="A0AAN7ZS07"/>
<feature type="transmembrane region" description="Helical" evidence="1">
    <location>
        <begin position="55"/>
        <end position="77"/>
    </location>
</feature>
<keyword evidence="1" id="KW-1133">Transmembrane helix</keyword>
<feature type="transmembrane region" description="Helical" evidence="1">
    <location>
        <begin position="142"/>
        <end position="163"/>
    </location>
</feature>
<evidence type="ECO:0000256" key="1">
    <source>
        <dbReference type="SAM" id="Phobius"/>
    </source>
</evidence>
<gene>
    <name evidence="2" type="ORF">RI543_003847</name>
</gene>
<proteinExistence type="predicted"/>
<evidence type="ECO:0000313" key="3">
    <source>
        <dbReference type="Proteomes" id="UP001306508"/>
    </source>
</evidence>
<keyword evidence="1" id="KW-0812">Transmembrane</keyword>
<evidence type="ECO:0000313" key="2">
    <source>
        <dbReference type="EMBL" id="KAK5778919.1"/>
    </source>
</evidence>
<protein>
    <submittedName>
        <fullName evidence="2">Uncharacterized protein</fullName>
    </submittedName>
</protein>
<feature type="transmembrane region" description="Helical" evidence="1">
    <location>
        <begin position="112"/>
        <end position="130"/>
    </location>
</feature>
<dbReference type="EMBL" id="JAWIZZ010000051">
    <property type="protein sequence ID" value="KAK5778919.1"/>
    <property type="molecule type" value="Genomic_DNA"/>
</dbReference>
<dbReference type="Proteomes" id="UP001306508">
    <property type="component" value="Unassembled WGS sequence"/>
</dbReference>
<organism evidence="2 3">
    <name type="scientific">Arxiozyma heterogenica</name>
    <dbReference type="NCBI Taxonomy" id="278026"/>
    <lineage>
        <taxon>Eukaryota</taxon>
        <taxon>Fungi</taxon>
        <taxon>Dikarya</taxon>
        <taxon>Ascomycota</taxon>
        <taxon>Saccharomycotina</taxon>
        <taxon>Saccharomycetes</taxon>
        <taxon>Saccharomycetales</taxon>
        <taxon>Saccharomycetaceae</taxon>
        <taxon>Arxiozyma</taxon>
    </lineage>
</organism>
<name>A0AAN7ZS07_9SACH</name>
<comment type="caution">
    <text evidence="2">The sequence shown here is derived from an EMBL/GenBank/DDBJ whole genome shotgun (WGS) entry which is preliminary data.</text>
</comment>